<organism evidence="1 2">
    <name type="scientific">Uncinula necator</name>
    <name type="common">Grape powdery mildew</name>
    <dbReference type="NCBI Taxonomy" id="52586"/>
    <lineage>
        <taxon>Eukaryota</taxon>
        <taxon>Fungi</taxon>
        <taxon>Dikarya</taxon>
        <taxon>Ascomycota</taxon>
        <taxon>Pezizomycotina</taxon>
        <taxon>Leotiomycetes</taxon>
        <taxon>Erysiphales</taxon>
        <taxon>Erysiphaceae</taxon>
        <taxon>Erysiphe</taxon>
    </lineage>
</organism>
<dbReference type="Proteomes" id="UP000030854">
    <property type="component" value="Unassembled WGS sequence"/>
</dbReference>
<dbReference type="OMA" id="HVMESIE"/>
<keyword evidence="2" id="KW-1185">Reference proteome</keyword>
<reference evidence="1 2" key="1">
    <citation type="journal article" date="2014" name="BMC Genomics">
        <title>Adaptive genomic structural variation in the grape powdery mildew pathogen, Erysiphe necator.</title>
        <authorList>
            <person name="Jones L."/>
            <person name="Riaz S."/>
            <person name="Morales-Cruz A."/>
            <person name="Amrine K.C."/>
            <person name="McGuire B."/>
            <person name="Gubler W.D."/>
            <person name="Walker M.A."/>
            <person name="Cantu D."/>
        </authorList>
    </citation>
    <scope>NUCLEOTIDE SEQUENCE [LARGE SCALE GENOMIC DNA]</scope>
    <source>
        <strain evidence="2">c</strain>
    </source>
</reference>
<sequence>MDHFMRLKDVFLDYLSPMAKRRRMYPPSVTSSNKEDLFLSTESHHGDHNTDTTILSFSYPDYMPLKHSLNPKKRTREDFEEGVSNVSVKQDTSFYQVNLNKTECEKNWEFGTYGTEEIDTLTRFEMVKYSESVDSQLFQDDESQSQTSTECEDIENQIRNAKVQEYLRRQAEFSLRKSDVERAKASGDWHPDELFLFERLSMRGFEVLLPRSWKIDFPTLPHAIFAELENEKTFVNTNSTSSAYGIKALQSLLSLGARVRDNIITGAPINKLISREINNYIKWSERDGNFSKMKFLPVLTMVMARPNQTVDALSIEIDKQMRFLAEKYREQFAIPEAQIMGIDKPRKEKLYVRNPPLLYGIIVARTNIIFVTLDSAKSDATVRHLQDFDFQEQGTEAWIGFAISILVIAARNYMMSIKNDLKFADESDVDIDL</sequence>
<evidence type="ECO:0000313" key="2">
    <source>
        <dbReference type="Proteomes" id="UP000030854"/>
    </source>
</evidence>
<gene>
    <name evidence="1" type="ORF">EV44_g4835</name>
</gene>
<dbReference type="HOGENOM" id="CLU_042424_1_0_1"/>
<comment type="caution">
    <text evidence="1">The sequence shown here is derived from an EMBL/GenBank/DDBJ whole genome shotgun (WGS) entry which is preliminary data.</text>
</comment>
<proteinExistence type="predicted"/>
<accession>A0A0B1P1L1</accession>
<name>A0A0B1P1L1_UNCNE</name>
<dbReference type="EMBL" id="JNVN01002315">
    <property type="protein sequence ID" value="KHJ32128.1"/>
    <property type="molecule type" value="Genomic_DNA"/>
</dbReference>
<evidence type="ECO:0000313" key="1">
    <source>
        <dbReference type="EMBL" id="KHJ32128.1"/>
    </source>
</evidence>
<dbReference type="AlphaFoldDB" id="A0A0B1P1L1"/>
<protein>
    <submittedName>
        <fullName evidence="1">Uncharacterized protein</fullName>
    </submittedName>
</protein>